<feature type="non-terminal residue" evidence="1">
    <location>
        <position position="1"/>
    </location>
</feature>
<evidence type="ECO:0000313" key="1">
    <source>
        <dbReference type="EMBL" id="HAC26798.1"/>
    </source>
</evidence>
<protein>
    <submittedName>
        <fullName evidence="1">Phosphoheptose isomerase</fullName>
    </submittedName>
</protein>
<proteinExistence type="predicted"/>
<dbReference type="AlphaFoldDB" id="A0A3B8WGX1"/>
<dbReference type="Proteomes" id="UP000261325">
    <property type="component" value="Unassembled WGS sequence"/>
</dbReference>
<evidence type="ECO:0000313" key="2">
    <source>
        <dbReference type="Proteomes" id="UP000261325"/>
    </source>
</evidence>
<dbReference type="GO" id="GO:0016853">
    <property type="term" value="F:isomerase activity"/>
    <property type="evidence" value="ECO:0007669"/>
    <property type="project" value="UniProtKB-KW"/>
</dbReference>
<keyword evidence="1" id="KW-0413">Isomerase</keyword>
<organism evidence="1 2">
    <name type="scientific">Marinobacter nauticus</name>
    <name type="common">Marinobacter hydrocarbonoclasticus</name>
    <name type="synonym">Marinobacter aquaeolei</name>
    <dbReference type="NCBI Taxonomy" id="2743"/>
    <lineage>
        <taxon>Bacteria</taxon>
        <taxon>Pseudomonadati</taxon>
        <taxon>Pseudomonadota</taxon>
        <taxon>Gammaproteobacteria</taxon>
        <taxon>Pseudomonadales</taxon>
        <taxon>Marinobacteraceae</taxon>
        <taxon>Marinobacter</taxon>
    </lineage>
</organism>
<reference evidence="1 2" key="1">
    <citation type="journal article" date="2018" name="Nat. Biotechnol.">
        <title>A standardized bacterial taxonomy based on genome phylogeny substantially revises the tree of life.</title>
        <authorList>
            <person name="Parks D.H."/>
            <person name="Chuvochina M."/>
            <person name="Waite D.W."/>
            <person name="Rinke C."/>
            <person name="Skarshewski A."/>
            <person name="Chaumeil P.A."/>
            <person name="Hugenholtz P."/>
        </authorList>
    </citation>
    <scope>NUCLEOTIDE SEQUENCE [LARGE SCALE GENOMIC DNA]</scope>
    <source>
        <strain evidence="1">UBA9049</strain>
    </source>
</reference>
<name>A0A3B8WGX1_MARNT</name>
<accession>A0A3B8WGX1</accession>
<dbReference type="EMBL" id="DLYI01000036">
    <property type="protein sequence ID" value="HAC26798.1"/>
    <property type="molecule type" value="Genomic_DNA"/>
</dbReference>
<gene>
    <name evidence="1" type="ORF">DCF82_03090</name>
</gene>
<comment type="caution">
    <text evidence="1">The sequence shown here is derived from an EMBL/GenBank/DDBJ whole genome shotgun (WGS) entry which is preliminary data.</text>
</comment>
<sequence>TPLLLVIINAFCDLIDHKLFGG</sequence>